<organism evidence="1 2">
    <name type="scientific">Epilithonimonas lactis</name>
    <dbReference type="NCBI Taxonomy" id="421072"/>
    <lineage>
        <taxon>Bacteria</taxon>
        <taxon>Pseudomonadati</taxon>
        <taxon>Bacteroidota</taxon>
        <taxon>Flavobacteriia</taxon>
        <taxon>Flavobacteriales</taxon>
        <taxon>Weeksellaceae</taxon>
        <taxon>Chryseobacterium group</taxon>
        <taxon>Epilithonimonas</taxon>
    </lineage>
</organism>
<dbReference type="PANTHER" id="PTHR34986">
    <property type="entry name" value="EVOLVED BETA-GALACTOSIDASE SUBUNIT BETA"/>
    <property type="match status" value="1"/>
</dbReference>
<dbReference type="STRING" id="421072.SAMN04488097_1007"/>
<dbReference type="Gene3D" id="2.60.120.370">
    <property type="entry name" value="YhcH/YjgK/YiaL"/>
    <property type="match status" value="1"/>
</dbReference>
<dbReference type="EMBL" id="JPLY01000009">
    <property type="protein sequence ID" value="KFC17994.1"/>
    <property type="molecule type" value="Genomic_DNA"/>
</dbReference>
<dbReference type="InterPro" id="IPR037012">
    <property type="entry name" value="NanQ/TabA/YiaL_sf"/>
</dbReference>
<reference evidence="1 2" key="1">
    <citation type="submission" date="2014-07" db="EMBL/GenBank/DDBJ databases">
        <title>Epilithonimonas lactis LMG 22401 Genome.</title>
        <authorList>
            <person name="Pipes S.E."/>
            <person name="Stropko S.J."/>
        </authorList>
    </citation>
    <scope>NUCLEOTIDE SEQUENCE [LARGE SCALE GENOMIC DNA]</scope>
    <source>
        <strain evidence="1 2">LMG 24401</strain>
    </source>
</reference>
<evidence type="ECO:0000313" key="1">
    <source>
        <dbReference type="EMBL" id="KFC17994.1"/>
    </source>
</evidence>
<dbReference type="AlphaFoldDB" id="A0A085B699"/>
<protein>
    <recommendedName>
        <fullName evidence="3">YhcH/YjgK/YiaL family protein</fullName>
    </recommendedName>
</protein>
<dbReference type="eggNOG" id="COG2731">
    <property type="taxonomic scope" value="Bacteria"/>
</dbReference>
<evidence type="ECO:0008006" key="3">
    <source>
        <dbReference type="Google" id="ProtNLM"/>
    </source>
</evidence>
<dbReference type="GO" id="GO:0005829">
    <property type="term" value="C:cytosol"/>
    <property type="evidence" value="ECO:0007669"/>
    <property type="project" value="TreeGrafter"/>
</dbReference>
<dbReference type="RefSeq" id="WP_034979652.1">
    <property type="nucleotide sequence ID" value="NZ_FOFI01000001.1"/>
</dbReference>
<name>A0A085B699_9FLAO</name>
<accession>A0A085B699</accession>
<dbReference type="OrthoDB" id="9792756at2"/>
<dbReference type="PANTHER" id="PTHR34986:SF1">
    <property type="entry name" value="PROTEIN YIAL"/>
    <property type="match status" value="1"/>
</dbReference>
<dbReference type="InterPro" id="IPR004375">
    <property type="entry name" value="NanQ/TabA/YiaL"/>
</dbReference>
<dbReference type="Proteomes" id="UP000028623">
    <property type="component" value="Unassembled WGS sequence"/>
</dbReference>
<proteinExistence type="predicted"/>
<dbReference type="NCBIfam" id="TIGR00022">
    <property type="entry name" value="YhcH/YjgK/YiaL family protein"/>
    <property type="match status" value="1"/>
</dbReference>
<comment type="caution">
    <text evidence="1">The sequence shown here is derived from an EMBL/GenBank/DDBJ whole genome shotgun (WGS) entry which is preliminary data.</text>
</comment>
<dbReference type="Pfam" id="PF04074">
    <property type="entry name" value="DUF386"/>
    <property type="match status" value="1"/>
</dbReference>
<sequence>MIIDTLENASQYFLLNPLFEKAFDYLKNRNLDSLEVGVTEIQEDLKMIVFDEMAKTKEESLSKFECHNQNIDIQICLKGIENIGWKPRQKCTSPIGEYNAEKDVLFYNDDPDMFFQLNDNQFAIFYPNDVHAPMIGNGFIRKIVFKVKILKK</sequence>
<dbReference type="SUPFAM" id="SSF51197">
    <property type="entry name" value="Clavaminate synthase-like"/>
    <property type="match status" value="1"/>
</dbReference>
<evidence type="ECO:0000313" key="2">
    <source>
        <dbReference type="Proteomes" id="UP000028623"/>
    </source>
</evidence>
<keyword evidence="2" id="KW-1185">Reference proteome</keyword>
<gene>
    <name evidence="1" type="ORF">IO89_19550</name>
</gene>